<dbReference type="Pfam" id="PF08580">
    <property type="entry name" value="KAR9"/>
    <property type="match status" value="1"/>
</dbReference>
<dbReference type="RefSeq" id="XP_031863055.1">
    <property type="nucleotide sequence ID" value="XM_032002716.1"/>
</dbReference>
<dbReference type="Gene3D" id="1.20.58.60">
    <property type="match status" value="1"/>
</dbReference>
<feature type="compositionally biased region" description="Polar residues" evidence="1">
    <location>
        <begin position="405"/>
        <end position="420"/>
    </location>
</feature>
<evidence type="ECO:0000256" key="1">
    <source>
        <dbReference type="SAM" id="MobiDB-lite"/>
    </source>
</evidence>
<feature type="compositionally biased region" description="Low complexity" evidence="1">
    <location>
        <begin position="569"/>
        <end position="587"/>
    </location>
</feature>
<feature type="compositionally biased region" description="Polar residues" evidence="1">
    <location>
        <begin position="504"/>
        <end position="530"/>
    </location>
</feature>
<proteinExistence type="predicted"/>
<dbReference type="OrthoDB" id="5559380at2759"/>
<name>A0A5M6C4M5_9TREE</name>
<feature type="compositionally biased region" description="Low complexity" evidence="1">
    <location>
        <begin position="608"/>
        <end position="617"/>
    </location>
</feature>
<feature type="compositionally biased region" description="Low complexity" evidence="1">
    <location>
        <begin position="372"/>
        <end position="388"/>
    </location>
</feature>
<feature type="compositionally biased region" description="Basic and acidic residues" evidence="1">
    <location>
        <begin position="347"/>
        <end position="359"/>
    </location>
</feature>
<dbReference type="GO" id="GO:0043332">
    <property type="term" value="C:mating projection tip"/>
    <property type="evidence" value="ECO:0007669"/>
    <property type="project" value="TreeGrafter"/>
</dbReference>
<feature type="region of interest" description="Disordered" evidence="1">
    <location>
        <begin position="346"/>
        <end position="488"/>
    </location>
</feature>
<reference evidence="2" key="2">
    <citation type="submission" date="2024-01" db="EMBL/GenBank/DDBJ databases">
        <title>Comparative genomics of Cryptococcus and Kwoniella reveals pathogenesis evolution and contrasting modes of karyotype evolution via chromosome fusion or intercentromeric recombination.</title>
        <authorList>
            <person name="Coelho M.A."/>
            <person name="David-Palma M."/>
            <person name="Shea T."/>
            <person name="Bowers K."/>
            <person name="McGinley-Smith S."/>
            <person name="Mohammad A.W."/>
            <person name="Gnirke A."/>
            <person name="Yurkov A.M."/>
            <person name="Nowrousian M."/>
            <person name="Sun S."/>
            <person name="Cuomo C.A."/>
            <person name="Heitman J."/>
        </authorList>
    </citation>
    <scope>NUCLEOTIDE SEQUENCE</scope>
    <source>
        <strain evidence="2">CBS 12478</strain>
    </source>
</reference>
<dbReference type="GeneID" id="43586833"/>
<sequence length="737" mass="81698">MQRSTSDDELASLVQHISIDYGTEPSFKAPDLEVLTNTLETKVGQWSPTRDQPEHEQPPAVEADTALEGSTSYGNHSLEYTALNDRIQSLTHEVAILLDRLYEIQELRHSSLPDTITQPHSNSAPGSRIDTLIQSLTDTITLLRPQITALQPDITRYHGDGSNDLSDGVEELMGDWKRAEEQHRLLKEEMKEDGWLVRFRTTSDQAEAMMDPLRKSLAECLRYVERITNPEMPIPYESQFDDQPNIKDLQKLAKSHQSMTKTYVPSINKILKMIERSISERPVKNGEALRRFSEMSQQWIALQKHLQQLEARIRLIVSQNSQMKYLASPGDVEVLADLTSPYGSSESRLDYFGHDDDKPPYSNQLGRGPPGSHRSSVSSNVSSSSTRSMLGRHPPASPSMRPIPSNFSPENTLRPQSQRTRAPVVLNGSIRNGNEAMTTPVSRRTNSASQLLRSVSPTPSTTSVTSTASRRQSRIPVYSPTGSRAVISPAHSDFGEERLIPGLTVSNSHSQTLLTEPSSIGRTRRTSQGQGHLERSRMGLKTPESTRPRLSSSFSAFQPRPSVGTPTMGSRTYSTGTTPRTAPTGGRQSLARAPPSSFRLTSPTPNGSSRPSSRLSMMSYSNFDSKTLQPFQPSRYDLLDQEVAKILEQEKFDLFVGRLDAPLKKGQRRTDNEEWKGEYLFGAGEKPTSVKLLKLAGGGRVGSGKEIRMKCLVRVGGAWHDLGGVLRKRKAEAGGET</sequence>
<dbReference type="PANTHER" id="PTHR37271:SF1">
    <property type="entry name" value="KARYOGAMY PROTEIN KAR9"/>
    <property type="match status" value="1"/>
</dbReference>
<dbReference type="KEGG" id="ksn:43586833"/>
<dbReference type="Proteomes" id="UP000322225">
    <property type="component" value="Chromosome 2"/>
</dbReference>
<keyword evidence="3" id="KW-1185">Reference proteome</keyword>
<accession>A0A5M6C4M5</accession>
<dbReference type="GO" id="GO:0005816">
    <property type="term" value="C:spindle pole body"/>
    <property type="evidence" value="ECO:0007669"/>
    <property type="project" value="TreeGrafter"/>
</dbReference>
<dbReference type="AlphaFoldDB" id="A0A5M6C4M5"/>
<gene>
    <name evidence="2" type="ORF">CI109_101064</name>
</gene>
<feature type="compositionally biased region" description="Polar residues" evidence="1">
    <location>
        <begin position="543"/>
        <end position="556"/>
    </location>
</feature>
<dbReference type="GO" id="GO:0030473">
    <property type="term" value="P:nuclear migration along microtubule"/>
    <property type="evidence" value="ECO:0007669"/>
    <property type="project" value="TreeGrafter"/>
</dbReference>
<feature type="compositionally biased region" description="Low complexity" evidence="1">
    <location>
        <begin position="454"/>
        <end position="467"/>
    </location>
</feature>
<reference evidence="2" key="1">
    <citation type="submission" date="2017-08" db="EMBL/GenBank/DDBJ databases">
        <authorList>
            <person name="Cuomo C."/>
            <person name="Billmyre B."/>
            <person name="Heitman J."/>
        </authorList>
    </citation>
    <scope>NUCLEOTIDE SEQUENCE</scope>
    <source>
        <strain evidence="2">CBS 12478</strain>
    </source>
</reference>
<dbReference type="GO" id="GO:0008017">
    <property type="term" value="F:microtubule binding"/>
    <property type="evidence" value="ECO:0007669"/>
    <property type="project" value="InterPro"/>
</dbReference>
<dbReference type="EMBL" id="CP144052">
    <property type="protein sequence ID" value="WWD16634.1"/>
    <property type="molecule type" value="Genomic_DNA"/>
</dbReference>
<organism evidence="2 3">
    <name type="scientific">Kwoniella shandongensis</name>
    <dbReference type="NCBI Taxonomy" id="1734106"/>
    <lineage>
        <taxon>Eukaryota</taxon>
        <taxon>Fungi</taxon>
        <taxon>Dikarya</taxon>
        <taxon>Basidiomycota</taxon>
        <taxon>Agaricomycotina</taxon>
        <taxon>Tremellomycetes</taxon>
        <taxon>Tremellales</taxon>
        <taxon>Cryptococcaceae</taxon>
        <taxon>Kwoniella</taxon>
    </lineage>
</organism>
<dbReference type="PROSITE" id="PS51460">
    <property type="entry name" value="GAR"/>
    <property type="match status" value="1"/>
</dbReference>
<dbReference type="InterPro" id="IPR013889">
    <property type="entry name" value="Karyogamy_KAR9"/>
</dbReference>
<dbReference type="PANTHER" id="PTHR37271">
    <property type="entry name" value="KARYOGAMY PROTEIN KAR9"/>
    <property type="match status" value="1"/>
</dbReference>
<evidence type="ECO:0000313" key="3">
    <source>
        <dbReference type="Proteomes" id="UP000322225"/>
    </source>
</evidence>
<dbReference type="GO" id="GO:0005938">
    <property type="term" value="C:cell cortex"/>
    <property type="evidence" value="ECO:0007669"/>
    <property type="project" value="TreeGrafter"/>
</dbReference>
<evidence type="ECO:0000313" key="2">
    <source>
        <dbReference type="EMBL" id="WWD16634.1"/>
    </source>
</evidence>
<feature type="compositionally biased region" description="Polar residues" evidence="1">
    <location>
        <begin position="598"/>
        <end position="607"/>
    </location>
</feature>
<feature type="compositionally biased region" description="Polar residues" evidence="1">
    <location>
        <begin position="429"/>
        <end position="453"/>
    </location>
</feature>
<protein>
    <submittedName>
        <fullName evidence="2">Uncharacterized protein</fullName>
    </submittedName>
</protein>
<dbReference type="InterPro" id="IPR003108">
    <property type="entry name" value="GAR_dom"/>
</dbReference>
<dbReference type="GO" id="GO:0051293">
    <property type="term" value="P:establishment of spindle localization"/>
    <property type="evidence" value="ECO:0007669"/>
    <property type="project" value="TreeGrafter"/>
</dbReference>
<feature type="region of interest" description="Disordered" evidence="1">
    <location>
        <begin position="502"/>
        <end position="617"/>
    </location>
</feature>